<dbReference type="RefSeq" id="WP_073003533.1">
    <property type="nucleotide sequence ID" value="NZ_FQUM01000017.1"/>
</dbReference>
<protein>
    <submittedName>
        <fullName evidence="4">SPFH domain, Band 7 family protein</fullName>
    </submittedName>
</protein>
<evidence type="ECO:0000313" key="4">
    <source>
        <dbReference type="EMBL" id="SHF99355.1"/>
    </source>
</evidence>
<sequence>MKFNLKTSYIVAIVVVLIVLLLFGGRMFFIVEAGERGIIFRPYTSGLDTENVYGEGFHVIAPWNELYIYNVREQQREETMDVLDKNGLSINTDITVRFNPTFNSIGHLHQQFGNNYINVLVIPEVRSTVRQVAGRYTAEEIYSTKRAEVEQTIKDETRRILGENYIEMKALLIRSINLPDQIKGAIESKLQQEQEALAYEFRLQREESEAERRRIEAEGIANYNQIISESLTDRILKQRGIDATTSLAESANSKVVVIGSGKDGLPLILGGN</sequence>
<dbReference type="EMBL" id="FQUM01000017">
    <property type="protein sequence ID" value="SHF99355.1"/>
    <property type="molecule type" value="Genomic_DNA"/>
</dbReference>
<dbReference type="STRING" id="1484053.SAMN05444274_11731"/>
<dbReference type="Pfam" id="PF01145">
    <property type="entry name" value="Band_7"/>
    <property type="match status" value="1"/>
</dbReference>
<comment type="subcellular location">
    <subcellularLocation>
        <location evidence="1">Membrane</location>
        <topology evidence="1">Single-pass membrane protein</topology>
    </subcellularLocation>
</comment>
<dbReference type="PANTHER" id="PTHR23222">
    <property type="entry name" value="PROHIBITIN"/>
    <property type="match status" value="1"/>
</dbReference>
<dbReference type="SUPFAM" id="SSF117892">
    <property type="entry name" value="Band 7/SPFH domain"/>
    <property type="match status" value="1"/>
</dbReference>
<dbReference type="GO" id="GO:0007005">
    <property type="term" value="P:mitochondrion organization"/>
    <property type="evidence" value="ECO:0007669"/>
    <property type="project" value="TreeGrafter"/>
</dbReference>
<reference evidence="4 5" key="1">
    <citation type="submission" date="2016-11" db="EMBL/GenBank/DDBJ databases">
        <authorList>
            <person name="Jaros S."/>
            <person name="Januszkiewicz K."/>
            <person name="Wedrychowicz H."/>
        </authorList>
    </citation>
    <scope>NUCLEOTIDE SEQUENCE [LARGE SCALE GENOMIC DNA]</scope>
    <source>
        <strain evidence="4 5">DSM 26910</strain>
    </source>
</reference>
<accession>A0A1M5G6H5</accession>
<gene>
    <name evidence="4" type="ORF">SAMN05444274_11731</name>
</gene>
<keyword evidence="2" id="KW-0472">Membrane</keyword>
<proteinExistence type="predicted"/>
<evidence type="ECO:0000256" key="1">
    <source>
        <dbReference type="ARBA" id="ARBA00004167"/>
    </source>
</evidence>
<evidence type="ECO:0000259" key="3">
    <source>
        <dbReference type="SMART" id="SM00244"/>
    </source>
</evidence>
<dbReference type="InterPro" id="IPR001107">
    <property type="entry name" value="Band_7"/>
</dbReference>
<dbReference type="SMART" id="SM00244">
    <property type="entry name" value="PHB"/>
    <property type="match status" value="1"/>
</dbReference>
<dbReference type="OrthoDB" id="9792660at2"/>
<dbReference type="InterPro" id="IPR000163">
    <property type="entry name" value="Prohibitin"/>
</dbReference>
<dbReference type="AlphaFoldDB" id="A0A1M5G6H5"/>
<dbReference type="InterPro" id="IPR036013">
    <property type="entry name" value="Band_7/SPFH_dom_sf"/>
</dbReference>
<evidence type="ECO:0000256" key="2">
    <source>
        <dbReference type="ARBA" id="ARBA00023136"/>
    </source>
</evidence>
<dbReference type="PANTHER" id="PTHR23222:SF1">
    <property type="entry name" value="PROHIBITIN-2"/>
    <property type="match status" value="1"/>
</dbReference>
<evidence type="ECO:0000313" key="5">
    <source>
        <dbReference type="Proteomes" id="UP000184164"/>
    </source>
</evidence>
<name>A0A1M5G6H5_9BACT</name>
<organism evidence="4 5">
    <name type="scientific">Mariniphaga anaerophila</name>
    <dbReference type="NCBI Taxonomy" id="1484053"/>
    <lineage>
        <taxon>Bacteria</taxon>
        <taxon>Pseudomonadati</taxon>
        <taxon>Bacteroidota</taxon>
        <taxon>Bacteroidia</taxon>
        <taxon>Marinilabiliales</taxon>
        <taxon>Prolixibacteraceae</taxon>
        <taxon>Mariniphaga</taxon>
    </lineage>
</organism>
<keyword evidence="5" id="KW-1185">Reference proteome</keyword>
<dbReference type="CDD" id="cd03401">
    <property type="entry name" value="SPFH_prohibitin"/>
    <property type="match status" value="1"/>
</dbReference>
<dbReference type="Proteomes" id="UP000184164">
    <property type="component" value="Unassembled WGS sequence"/>
</dbReference>
<dbReference type="GO" id="GO:0016020">
    <property type="term" value="C:membrane"/>
    <property type="evidence" value="ECO:0007669"/>
    <property type="project" value="UniProtKB-SubCell"/>
</dbReference>
<dbReference type="Gene3D" id="3.30.479.30">
    <property type="entry name" value="Band 7 domain"/>
    <property type="match status" value="1"/>
</dbReference>
<feature type="domain" description="Band 7" evidence="3">
    <location>
        <begin position="26"/>
        <end position="190"/>
    </location>
</feature>